<dbReference type="InterPro" id="IPR051679">
    <property type="entry name" value="DASS-Related_Transporters"/>
</dbReference>
<dbReference type="Gene3D" id="3.30.70.1450">
    <property type="entry name" value="Regulator of K+ conductance, C-terminal domain"/>
    <property type="match status" value="2"/>
</dbReference>
<feature type="transmembrane region" description="Helical" evidence="7">
    <location>
        <begin position="391"/>
        <end position="421"/>
    </location>
</feature>
<dbReference type="InterPro" id="IPR004680">
    <property type="entry name" value="Cit_transptr-like_dom"/>
</dbReference>
<comment type="subcellular location">
    <subcellularLocation>
        <location evidence="1">Membrane</location>
        <topology evidence="1">Multi-pass membrane protein</topology>
    </subcellularLocation>
</comment>
<dbReference type="Pfam" id="PF02080">
    <property type="entry name" value="TrkA_C"/>
    <property type="match status" value="2"/>
</dbReference>
<feature type="transmembrane region" description="Helical" evidence="7">
    <location>
        <begin position="467"/>
        <end position="487"/>
    </location>
</feature>
<evidence type="ECO:0000256" key="1">
    <source>
        <dbReference type="ARBA" id="ARBA00004141"/>
    </source>
</evidence>
<keyword evidence="5 7" id="KW-1133">Transmembrane helix</keyword>
<keyword evidence="3 7" id="KW-0812">Transmembrane</keyword>
<organism evidence="9 10">
    <name type="scientific">Limnobacter thiooxidans</name>
    <dbReference type="NCBI Taxonomy" id="131080"/>
    <lineage>
        <taxon>Bacteria</taxon>
        <taxon>Pseudomonadati</taxon>
        <taxon>Pseudomonadota</taxon>
        <taxon>Betaproteobacteria</taxon>
        <taxon>Burkholderiales</taxon>
        <taxon>Burkholderiaceae</taxon>
        <taxon>Limnobacter</taxon>
    </lineage>
</organism>
<dbReference type="PANTHER" id="PTHR43652:SF2">
    <property type="entry name" value="BASIC AMINO ACID ANTIPORTER YFCC-RELATED"/>
    <property type="match status" value="1"/>
</dbReference>
<sequence>MITSGLVLTSVFVLLVLLVRGVAQPATLFGLFSIGFFFAGLIEQTEFLSSYTNPAMICVLLLILTGLVLERSALITQMSKVFLSGSTKASVFKLSIMTSLFSAFVSNTAVVAALLPAVSKQSKIDPSKLLIPLSYASILGGVTTLIGTSTNLLVYSLAESQGITGINLFTFTGVGLILVVAGCALMSLTTTEDNTGTHAADKPIEVDGNPQGYFLESKVKAGSSLVGKSVIDNGLRGLEGLFLLEIVREDRLISPVRPDEIVQTNDRLIFVGETHRIQTLQHFDGLEVFGSSAGELLESNLVEVVIANQSELVNKTPREVDFRTLFDAAVVGIRRGDKKLTGQLGRIELRVGDSLILAVGADFKNHKNLERNFHLLTDEPLQPKLSRKDNWLTLGGLALAIGLASTGVISLLQGLMAFVLFLVGMKLLPAGQMRRRFPFDLWILIGSALVIADVMTSSGAAKLIADYTSSVLSPFGVMGAFVSVYLMTWLLTELVTNSAAAALAFPIAVSSAAQYDAAALPFVLAVAFAASSGFLIPTGYQTHMMVMSPGRYRTMDFIRKGTPMAILYGLICVVFIPLFFPF</sequence>
<protein>
    <submittedName>
        <fullName evidence="9">SLC13 family permease</fullName>
    </submittedName>
</protein>
<evidence type="ECO:0000256" key="6">
    <source>
        <dbReference type="ARBA" id="ARBA00023136"/>
    </source>
</evidence>
<evidence type="ECO:0000256" key="3">
    <source>
        <dbReference type="ARBA" id="ARBA00022692"/>
    </source>
</evidence>
<feature type="transmembrane region" description="Helical" evidence="7">
    <location>
        <begin position="90"/>
        <end position="115"/>
    </location>
</feature>
<evidence type="ECO:0000256" key="5">
    <source>
        <dbReference type="ARBA" id="ARBA00022989"/>
    </source>
</evidence>
<feature type="transmembrane region" description="Helical" evidence="7">
    <location>
        <begin position="441"/>
        <end position="461"/>
    </location>
</feature>
<gene>
    <name evidence="9" type="ORF">RGQ30_02590</name>
</gene>
<proteinExistence type="predicted"/>
<feature type="domain" description="RCK C-terminal" evidence="8">
    <location>
        <begin position="202"/>
        <end position="286"/>
    </location>
</feature>
<name>A0AA86IZE2_9BURK</name>
<dbReference type="Pfam" id="PF03600">
    <property type="entry name" value="CitMHS"/>
    <property type="match status" value="1"/>
</dbReference>
<dbReference type="GO" id="GO:0005886">
    <property type="term" value="C:plasma membrane"/>
    <property type="evidence" value="ECO:0007669"/>
    <property type="project" value="TreeGrafter"/>
</dbReference>
<evidence type="ECO:0000313" key="9">
    <source>
        <dbReference type="EMBL" id="BET24758.1"/>
    </source>
</evidence>
<dbReference type="AlphaFoldDB" id="A0AA86IZE2"/>
<keyword evidence="2" id="KW-0813">Transport</keyword>
<feature type="domain" description="RCK C-terminal" evidence="8">
    <location>
        <begin position="288"/>
        <end position="375"/>
    </location>
</feature>
<dbReference type="EMBL" id="AP028947">
    <property type="protein sequence ID" value="BET24758.1"/>
    <property type="molecule type" value="Genomic_DNA"/>
</dbReference>
<dbReference type="RefSeq" id="WP_338284639.1">
    <property type="nucleotide sequence ID" value="NZ_AP028947.1"/>
</dbReference>
<feature type="transmembrane region" description="Helical" evidence="7">
    <location>
        <begin position="166"/>
        <end position="188"/>
    </location>
</feature>
<evidence type="ECO:0000256" key="7">
    <source>
        <dbReference type="SAM" id="Phobius"/>
    </source>
</evidence>
<dbReference type="GO" id="GO:0008324">
    <property type="term" value="F:monoatomic cation transmembrane transporter activity"/>
    <property type="evidence" value="ECO:0007669"/>
    <property type="project" value="InterPro"/>
</dbReference>
<dbReference type="PROSITE" id="PS51202">
    <property type="entry name" value="RCK_C"/>
    <property type="match status" value="2"/>
</dbReference>
<accession>A0AA86IZE2</accession>
<evidence type="ECO:0000313" key="10">
    <source>
        <dbReference type="Proteomes" id="UP001329151"/>
    </source>
</evidence>
<feature type="transmembrane region" description="Helical" evidence="7">
    <location>
        <begin position="47"/>
        <end position="69"/>
    </location>
</feature>
<dbReference type="InterPro" id="IPR036721">
    <property type="entry name" value="RCK_C_sf"/>
</dbReference>
<feature type="transmembrane region" description="Helical" evidence="7">
    <location>
        <begin position="135"/>
        <end position="154"/>
    </location>
</feature>
<evidence type="ECO:0000256" key="4">
    <source>
        <dbReference type="ARBA" id="ARBA00022737"/>
    </source>
</evidence>
<dbReference type="SUPFAM" id="SSF116726">
    <property type="entry name" value="TrkA C-terminal domain-like"/>
    <property type="match status" value="2"/>
</dbReference>
<feature type="transmembrane region" description="Helical" evidence="7">
    <location>
        <begin position="561"/>
        <end position="580"/>
    </location>
</feature>
<dbReference type="KEGG" id="lto:RGQ30_02590"/>
<evidence type="ECO:0000259" key="8">
    <source>
        <dbReference type="PROSITE" id="PS51202"/>
    </source>
</evidence>
<evidence type="ECO:0000256" key="2">
    <source>
        <dbReference type="ARBA" id="ARBA00022448"/>
    </source>
</evidence>
<dbReference type="GO" id="GO:0006813">
    <property type="term" value="P:potassium ion transport"/>
    <property type="evidence" value="ECO:0007669"/>
    <property type="project" value="InterPro"/>
</dbReference>
<dbReference type="Proteomes" id="UP001329151">
    <property type="component" value="Chromosome"/>
</dbReference>
<keyword evidence="10" id="KW-1185">Reference proteome</keyword>
<keyword evidence="4" id="KW-0677">Repeat</keyword>
<keyword evidence="6 7" id="KW-0472">Membrane</keyword>
<feature type="transmembrane region" description="Helical" evidence="7">
    <location>
        <begin position="519"/>
        <end position="540"/>
    </location>
</feature>
<reference evidence="9 10" key="1">
    <citation type="submission" date="2023-10" db="EMBL/GenBank/DDBJ databases">
        <title>Complete Genome Sequence of Limnobacter thiooxidans CS-K2T, Isolated from freshwater lake sediments in Bavaria, Germany.</title>
        <authorList>
            <person name="Naruki M."/>
            <person name="Watanabe A."/>
            <person name="Warashina T."/>
            <person name="Morita T."/>
            <person name="Arakawa K."/>
        </authorList>
    </citation>
    <scope>NUCLEOTIDE SEQUENCE [LARGE SCALE GENOMIC DNA]</scope>
    <source>
        <strain evidence="9 10">CS-K2</strain>
    </source>
</reference>
<dbReference type="InterPro" id="IPR006037">
    <property type="entry name" value="RCK_C"/>
</dbReference>
<dbReference type="PANTHER" id="PTHR43652">
    <property type="entry name" value="BASIC AMINO ACID ANTIPORTER YFCC-RELATED"/>
    <property type="match status" value="1"/>
</dbReference>